<protein>
    <submittedName>
        <fullName evidence="10">S8 family serine peptidase</fullName>
    </submittedName>
</protein>
<dbReference type="PROSITE" id="PS00138">
    <property type="entry name" value="SUBTILASE_SER"/>
    <property type="match status" value="1"/>
</dbReference>
<dbReference type="Proteomes" id="UP000464954">
    <property type="component" value="Chromosome"/>
</dbReference>
<feature type="active site" description="Charge relay system" evidence="5 6">
    <location>
        <position position="231"/>
    </location>
</feature>
<evidence type="ECO:0000256" key="6">
    <source>
        <dbReference type="PROSITE-ProRule" id="PRU01240"/>
    </source>
</evidence>
<dbReference type="SUPFAM" id="SSF49785">
    <property type="entry name" value="Galactose-binding domain-like"/>
    <property type="match status" value="1"/>
</dbReference>
<dbReference type="PANTHER" id="PTHR43399:SF4">
    <property type="entry name" value="CELL WALL-ASSOCIATED PROTEASE"/>
    <property type="match status" value="1"/>
</dbReference>
<dbReference type="InterPro" id="IPR012334">
    <property type="entry name" value="Pectin_lyas_fold"/>
</dbReference>
<dbReference type="KEGG" id="taer:GT409_00225"/>
<evidence type="ECO:0000313" key="10">
    <source>
        <dbReference type="EMBL" id="QHI67935.1"/>
    </source>
</evidence>
<feature type="domain" description="Peptidase S8/S53" evidence="7">
    <location>
        <begin position="222"/>
        <end position="550"/>
    </location>
</feature>
<keyword evidence="4 6" id="KW-0720">Serine protease</keyword>
<evidence type="ECO:0000259" key="9">
    <source>
        <dbReference type="Pfam" id="PF18998"/>
    </source>
</evidence>
<evidence type="ECO:0000259" key="7">
    <source>
        <dbReference type="Pfam" id="PF00082"/>
    </source>
</evidence>
<dbReference type="PROSITE" id="PS51892">
    <property type="entry name" value="SUBTILASE"/>
    <property type="match status" value="1"/>
</dbReference>
<keyword evidence="2 6" id="KW-0645">Protease</keyword>
<evidence type="ECO:0000256" key="5">
    <source>
        <dbReference type="PIRSR" id="PIRSR615500-1"/>
    </source>
</evidence>
<dbReference type="Pfam" id="PF08480">
    <property type="entry name" value="Disaggr_assoc"/>
    <property type="match status" value="1"/>
</dbReference>
<dbReference type="PANTHER" id="PTHR43399">
    <property type="entry name" value="SUBTILISIN-RELATED"/>
    <property type="match status" value="1"/>
</dbReference>
<dbReference type="Gene3D" id="2.60.120.380">
    <property type="match status" value="1"/>
</dbReference>
<reference evidence="10 11" key="1">
    <citation type="submission" date="2020-01" db="EMBL/GenBank/DDBJ databases">
        <title>Ponticoccus aerotolerans gen. nov., sp. nov., an anaerobic bacterium and proposal of Ponticoccusceae fam. nov., Ponticoccusles ord. nov. and Ponticoccuse classis nov. in the phylum Kiritimatiellaeota.</title>
        <authorList>
            <person name="Zhou L.Y."/>
            <person name="Du Z.J."/>
        </authorList>
    </citation>
    <scope>NUCLEOTIDE SEQUENCE [LARGE SCALE GENOMIC DNA]</scope>
    <source>
        <strain evidence="10 11">S-5007</strain>
    </source>
</reference>
<feature type="active site" description="Charge relay system" evidence="5 6">
    <location>
        <position position="501"/>
    </location>
</feature>
<dbReference type="RefSeq" id="WP_160625969.1">
    <property type="nucleotide sequence ID" value="NZ_CP047593.1"/>
</dbReference>
<dbReference type="InterPro" id="IPR034058">
    <property type="entry name" value="TagA/B/C/D_pept_dom"/>
</dbReference>
<feature type="domain" description="Disaggregatase-related" evidence="8">
    <location>
        <begin position="920"/>
        <end position="1091"/>
    </location>
</feature>
<dbReference type="GO" id="GO:0006508">
    <property type="term" value="P:proteolysis"/>
    <property type="evidence" value="ECO:0007669"/>
    <property type="project" value="UniProtKB-KW"/>
</dbReference>
<dbReference type="CDD" id="cd04842">
    <property type="entry name" value="Peptidases_S8_Kp43_protease"/>
    <property type="match status" value="1"/>
</dbReference>
<name>A0A6P1M9Y8_9BACT</name>
<dbReference type="SUPFAM" id="SSF51126">
    <property type="entry name" value="Pectin lyase-like"/>
    <property type="match status" value="1"/>
</dbReference>
<proteinExistence type="inferred from homology"/>
<evidence type="ECO:0000256" key="4">
    <source>
        <dbReference type="ARBA" id="ARBA00022825"/>
    </source>
</evidence>
<dbReference type="Pfam" id="PF18998">
    <property type="entry name" value="Flg_new_2"/>
    <property type="match status" value="1"/>
</dbReference>
<dbReference type="InterPro" id="IPR036852">
    <property type="entry name" value="Peptidase_S8/S53_dom_sf"/>
</dbReference>
<dbReference type="InterPro" id="IPR008979">
    <property type="entry name" value="Galactose-bd-like_sf"/>
</dbReference>
<organism evidence="10 11">
    <name type="scientific">Tichowtungia aerotolerans</name>
    <dbReference type="NCBI Taxonomy" id="2697043"/>
    <lineage>
        <taxon>Bacteria</taxon>
        <taxon>Pseudomonadati</taxon>
        <taxon>Kiritimatiellota</taxon>
        <taxon>Tichowtungiia</taxon>
        <taxon>Tichowtungiales</taxon>
        <taxon>Tichowtungiaceae</taxon>
        <taxon>Tichowtungia</taxon>
    </lineage>
</organism>
<keyword evidence="3 6" id="KW-0378">Hydrolase</keyword>
<dbReference type="InterPro" id="IPR023828">
    <property type="entry name" value="Peptidase_S8_Ser-AS"/>
</dbReference>
<evidence type="ECO:0000256" key="2">
    <source>
        <dbReference type="ARBA" id="ARBA00022670"/>
    </source>
</evidence>
<dbReference type="InterPro" id="IPR000209">
    <property type="entry name" value="Peptidase_S8/S53_dom"/>
</dbReference>
<dbReference type="InterPro" id="IPR015500">
    <property type="entry name" value="Peptidase_S8_subtilisin-rel"/>
</dbReference>
<dbReference type="SMART" id="SM00710">
    <property type="entry name" value="PbH1"/>
    <property type="match status" value="4"/>
</dbReference>
<dbReference type="InterPro" id="IPR006626">
    <property type="entry name" value="PbH1"/>
</dbReference>
<keyword evidence="11" id="KW-1185">Reference proteome</keyword>
<dbReference type="PRINTS" id="PR00723">
    <property type="entry name" value="SUBTILISIN"/>
</dbReference>
<dbReference type="Gene3D" id="2.160.20.10">
    <property type="entry name" value="Single-stranded right-handed beta-helix, Pectin lyase-like"/>
    <property type="match status" value="1"/>
</dbReference>
<dbReference type="InterPro" id="IPR044060">
    <property type="entry name" value="Bacterial_rp_domain"/>
</dbReference>
<dbReference type="Gene3D" id="3.40.50.200">
    <property type="entry name" value="Peptidase S8/S53 domain"/>
    <property type="match status" value="1"/>
</dbReference>
<accession>A0A6P1M9Y8</accession>
<dbReference type="SUPFAM" id="SSF52743">
    <property type="entry name" value="Subtilisin-like"/>
    <property type="match status" value="1"/>
</dbReference>
<evidence type="ECO:0000256" key="3">
    <source>
        <dbReference type="ARBA" id="ARBA00022801"/>
    </source>
</evidence>
<dbReference type="PROSITE" id="PS00137">
    <property type="entry name" value="SUBTILASE_HIS"/>
    <property type="match status" value="1"/>
</dbReference>
<dbReference type="InterPro" id="IPR051048">
    <property type="entry name" value="Peptidase_S8/S53_subtilisin"/>
</dbReference>
<feature type="active site" description="Charge relay system" evidence="5 6">
    <location>
        <position position="268"/>
    </location>
</feature>
<feature type="domain" description="Bacterial repeat" evidence="9">
    <location>
        <begin position="1210"/>
        <end position="1272"/>
    </location>
</feature>
<sequence>MKHIWIGMVCLAIAGQGRAGTLRLKNGAVDTSSLPVKTMSLALPAAVQQETLDGKICQLVQFRATPSGDDQKQLQALGGEIVGYVPDHAFLVLIDSAKSDLPQTLSGVEWVGSCFPEYKVSAALDMTQPELEVVISLLKPGFLPRVEWWIEQQQGTVVDSGKSTTRASIRATLSADSVAALAELAEVEWIEPFIQMEVFNNVAVEAPRMNVKTVWETHGLTGAGQVVAVGDTGLDLGNLETIHPDFSGRIRYASSYLYGDNWKDYNGHGTHVAGSVLGDGSAFSNGLYRGVAYESELVMQALGDNSGTAAIYGPSPLGILFEEAYTNGARIHHNSWGADAAGAYTSQSRDVDDFMWQNDDMLIVFSAGNAGEDANGDGVIDWQSLGVPGTAKNCLTVGAAESDRPAGSGGYSSKSWGGVRPVQYSEPPIRDDLISTSDDGVHQGMAAFSSRGPCADGRIKPDVVAPGTDIISCRARDGASDGWGLLSGEAGEYYKFSGGTSMSGPLVSGVAALARQYFEEYHSVPNPSAALLKAALINGAVSLYPGQYGTNDFLEIPNTTGNNVEGWGQVNAGNTFFPEGKENVFWDRNRLQTSEKHIFELNVTGTNGLSTTLVWSDPPASLLSSLQLVNDLDLILISPSGVTNRPNGLVSADHTNNVEQVDLAVCETGLWTMVVSGYSVPEGPQSYALFSSFSGDAGNTFEVTSVWHEPTIVVGAEEPVDLFASLTTGGKALAGVGMSWREDDGAWKYQAMSFIATNGENLVYSTQIQPSSVGAVVDYYAYALLDLELITSPTNQFGVNSPVLYVSTSGSQTWPYDSLERAYTNLNQAFNAALPGREIRVDDGSYEVQLMSFDDDITLTSLNGPGSTILDFTAQNYPGIILYAGTVSGVTIQGGLSPVDIAAGGVTVAGGTLSNCWVRNNFSYYLAGGVYLYDGLVKDCRIENNLCYYYGGGLLTRGGLVENSIIDGNQSGLDAGGVEVWGGTIRNCTFVNNYAGGYGGGVDIGDVALVENCIVLSNNAALGGDNWYEWVPMNMRYSCTTPLPSGIGNMDIDPLFADFDAGDYHLRSTYGRFAAGGWVVDSEDSPCIDFGNPLSDASREPTVSRVNMGAYGNTAEASRSGTNETRLIVQAVDGATDPAAGVHIYSPEDFVAVSLADDPFTVGTTQYQFSAWSTDNSWARSLSTNESLDLSMTNNWIVRVSHDLFYRADLYAGTNGTVAFSNGWYAANSMLSATATPDLYYVFDEWAGENTSVANNPLTIQLTRPVELYARFVLGRTASGVPHWWLGQYGFTNNYDAVAAEDPDGDGAQTWQEYVAGTQPFNSNSVLRLNLEMQPGTNSLSWMAQADRTYTLYYGTNLTEGINNVLVEYYSIFPMPLWLPDYLHADQPSVFYRLEVEYDGD</sequence>
<dbReference type="GO" id="GO:0004252">
    <property type="term" value="F:serine-type endopeptidase activity"/>
    <property type="evidence" value="ECO:0007669"/>
    <property type="project" value="UniProtKB-UniRule"/>
</dbReference>
<gene>
    <name evidence="10" type="ORF">GT409_00225</name>
</gene>
<comment type="similarity">
    <text evidence="1 6">Belongs to the peptidase S8 family.</text>
</comment>
<evidence type="ECO:0000313" key="11">
    <source>
        <dbReference type="Proteomes" id="UP000464954"/>
    </source>
</evidence>
<dbReference type="InterPro" id="IPR013687">
    <property type="entry name" value="Disaggr-rel"/>
</dbReference>
<dbReference type="EMBL" id="CP047593">
    <property type="protein sequence ID" value="QHI67935.1"/>
    <property type="molecule type" value="Genomic_DNA"/>
</dbReference>
<dbReference type="InterPro" id="IPR011050">
    <property type="entry name" value="Pectin_lyase_fold/virulence"/>
</dbReference>
<dbReference type="Pfam" id="PF00082">
    <property type="entry name" value="Peptidase_S8"/>
    <property type="match status" value="1"/>
</dbReference>
<evidence type="ECO:0000256" key="1">
    <source>
        <dbReference type="ARBA" id="ARBA00011073"/>
    </source>
</evidence>
<evidence type="ECO:0000259" key="8">
    <source>
        <dbReference type="Pfam" id="PF08480"/>
    </source>
</evidence>
<dbReference type="InterPro" id="IPR022398">
    <property type="entry name" value="Peptidase_S8_His-AS"/>
</dbReference>